<keyword evidence="4" id="KW-1185">Reference proteome</keyword>
<keyword evidence="1" id="KW-0472">Membrane</keyword>
<comment type="caution">
    <text evidence="3">The sequence shown here is derived from an EMBL/GenBank/DDBJ whole genome shotgun (WGS) entry which is preliminary data.</text>
</comment>
<protein>
    <submittedName>
        <fullName evidence="3">Uncharacterized protein</fullName>
    </submittedName>
</protein>
<evidence type="ECO:0000313" key="3">
    <source>
        <dbReference type="EMBL" id="CAF9918994.1"/>
    </source>
</evidence>
<feature type="transmembrane region" description="Helical" evidence="1">
    <location>
        <begin position="201"/>
        <end position="221"/>
    </location>
</feature>
<feature type="transmembrane region" description="Helical" evidence="1">
    <location>
        <begin position="256"/>
        <end position="285"/>
    </location>
</feature>
<proteinExistence type="predicted"/>
<dbReference type="Proteomes" id="UP000664521">
    <property type="component" value="Unassembled WGS sequence"/>
</dbReference>
<dbReference type="EMBL" id="CAJPDS010000023">
    <property type="protein sequence ID" value="CAF9918994.1"/>
    <property type="molecule type" value="Genomic_DNA"/>
</dbReference>
<keyword evidence="1" id="KW-1133">Transmembrane helix</keyword>
<sequence>MKSPCLLILLFTPPTQAILRLKFQHWFPQYEQHWVKAATVCEQELENYVHANRTDIHSPCAAAADCLLRNITGTIQSNFASAQVLLGLVPTILVFLGPSIAEVTALSTYRPLLAILLSLGSPAVNVGKVFRHVDVEEPFVRPVSSSSKLWSSWFTRQNTMMRNSLEALSYMAALAAIANNVRNSMYTDLRTISGWRCGASFILLAWSLLAVIVHGWGALAVRFRLQGGYKPSIHSMIRSTTFRRVSRGKDNTLSEVLFWLASLCAIVHMILGVFELSSLMFISALEALQVFIMYAISALLCQLILLCELAKMREEVSKEADDGTASSGTKQPAGETVDLFKAHTI</sequence>
<evidence type="ECO:0000256" key="2">
    <source>
        <dbReference type="SAM" id="SignalP"/>
    </source>
</evidence>
<organism evidence="3 4">
    <name type="scientific">Heterodermia speciosa</name>
    <dbReference type="NCBI Taxonomy" id="116794"/>
    <lineage>
        <taxon>Eukaryota</taxon>
        <taxon>Fungi</taxon>
        <taxon>Dikarya</taxon>
        <taxon>Ascomycota</taxon>
        <taxon>Pezizomycotina</taxon>
        <taxon>Lecanoromycetes</taxon>
        <taxon>OSLEUM clade</taxon>
        <taxon>Lecanoromycetidae</taxon>
        <taxon>Caliciales</taxon>
        <taxon>Physciaceae</taxon>
        <taxon>Heterodermia</taxon>
    </lineage>
</organism>
<keyword evidence="1" id="KW-0812">Transmembrane</keyword>
<reference evidence="3" key="1">
    <citation type="submission" date="2021-03" db="EMBL/GenBank/DDBJ databases">
        <authorList>
            <person name="Tagirdzhanova G."/>
        </authorList>
    </citation>
    <scope>NUCLEOTIDE SEQUENCE</scope>
</reference>
<evidence type="ECO:0000256" key="1">
    <source>
        <dbReference type="SAM" id="Phobius"/>
    </source>
</evidence>
<accession>A0A8H3F6R8</accession>
<keyword evidence="2" id="KW-0732">Signal</keyword>
<feature type="chain" id="PRO_5034103412" evidence="2">
    <location>
        <begin position="18"/>
        <end position="345"/>
    </location>
</feature>
<dbReference type="AlphaFoldDB" id="A0A8H3F6R8"/>
<dbReference type="OrthoDB" id="3009728at2759"/>
<name>A0A8H3F6R8_9LECA</name>
<feature type="transmembrane region" description="Helical" evidence="1">
    <location>
        <begin position="291"/>
        <end position="310"/>
    </location>
</feature>
<gene>
    <name evidence="3" type="ORF">HETSPECPRED_003917</name>
</gene>
<evidence type="ECO:0000313" key="4">
    <source>
        <dbReference type="Proteomes" id="UP000664521"/>
    </source>
</evidence>
<feature type="signal peptide" evidence="2">
    <location>
        <begin position="1"/>
        <end position="17"/>
    </location>
</feature>